<reference evidence="1 2" key="1">
    <citation type="submission" date="2019-10" db="EMBL/GenBank/DDBJ databases">
        <title>Sequencing and Assembly of Multiple Reported Metal-Biooxidizing Members of the Extremely Thermoacidophilic Archaeal Family Sulfolobaceae.</title>
        <authorList>
            <person name="Counts J.A."/>
            <person name="Kelly R.M."/>
        </authorList>
    </citation>
    <scope>NUCLEOTIDE SEQUENCE [LARGE SCALE GENOMIC DNA]</scope>
    <source>
        <strain evidence="1 2">DSM 6482</strain>
    </source>
</reference>
<proteinExistence type="predicted"/>
<dbReference type="OrthoDB" id="43036at2157"/>
<organism evidence="1 2">
    <name type="scientific">Sulfuracidifex metallicus DSM 6482 = JCM 9184</name>
    <dbReference type="NCBI Taxonomy" id="523847"/>
    <lineage>
        <taxon>Archaea</taxon>
        <taxon>Thermoproteota</taxon>
        <taxon>Thermoprotei</taxon>
        <taxon>Sulfolobales</taxon>
        <taxon>Sulfolobaceae</taxon>
        <taxon>Sulfuracidifex</taxon>
    </lineage>
</organism>
<dbReference type="Proteomes" id="UP000470772">
    <property type="component" value="Unassembled WGS sequence"/>
</dbReference>
<dbReference type="AlphaFoldDB" id="A0A6A9QH33"/>
<keyword evidence="2" id="KW-1185">Reference proteome</keyword>
<evidence type="ECO:0000313" key="1">
    <source>
        <dbReference type="EMBL" id="MUN28004.1"/>
    </source>
</evidence>
<accession>A0A6A9QH33</accession>
<dbReference type="RefSeq" id="WP_054837790.1">
    <property type="nucleotide sequence ID" value="NZ_BBBY01000002.1"/>
</dbReference>
<gene>
    <name evidence="1" type="ORF">GC250_00635</name>
</gene>
<dbReference type="EMBL" id="WGGD01000005">
    <property type="protein sequence ID" value="MUN28004.1"/>
    <property type="molecule type" value="Genomic_DNA"/>
</dbReference>
<comment type="caution">
    <text evidence="1">The sequence shown here is derived from an EMBL/GenBank/DDBJ whole genome shotgun (WGS) entry which is preliminary data.</text>
</comment>
<protein>
    <submittedName>
        <fullName evidence="1">Uncharacterized protein</fullName>
    </submittedName>
</protein>
<evidence type="ECO:0000313" key="2">
    <source>
        <dbReference type="Proteomes" id="UP000470772"/>
    </source>
</evidence>
<sequence>MPYVDETYSVCRPGTYYSVNEGDIIVTLPSIVKSKGISITMPPLSIINHKCETKIDTLSWIDGIEVSNKHKVNLHAEDQVNILLANIIVESPNIHSAYTLKWLLDGKMVNVSRKETKNKKLVSILRNDENMLVGIDKERKSVELFVDNVLFKAFAYSLFYYVPLVII</sequence>
<name>A0A6A9QH33_SULME</name>